<protein>
    <recommendedName>
        <fullName evidence="3">Fe-S oxidoreductase</fullName>
    </recommendedName>
</protein>
<evidence type="ECO:0000313" key="2">
    <source>
        <dbReference type="Proteomes" id="UP000641514"/>
    </source>
</evidence>
<dbReference type="AlphaFoldDB" id="A0A916XDM2"/>
<evidence type="ECO:0008006" key="3">
    <source>
        <dbReference type="Google" id="ProtNLM"/>
    </source>
</evidence>
<sequence>MEQSNWQNLRAASRGSIQSLIVTVKALLYARLWGGKFTFVPGDNIYVATGMRGGFARGGTTIGGVFLTRRVPSSALLRHEAIHADQWARYGLTFPVRYFWEEVRNPHAKNKFEIEAGLRDGGYSQ</sequence>
<comment type="caution">
    <text evidence="1">The sequence shown here is derived from an EMBL/GenBank/DDBJ whole genome shotgun (WGS) entry which is preliminary data.</text>
</comment>
<gene>
    <name evidence="1" type="ORF">GCM10011410_18460</name>
</gene>
<dbReference type="RefSeq" id="WP_229675883.1">
    <property type="nucleotide sequence ID" value="NZ_BMJH01000002.1"/>
</dbReference>
<accession>A0A916XDM2</accession>
<keyword evidence="2" id="KW-1185">Reference proteome</keyword>
<name>A0A916XDM2_9ACTN</name>
<dbReference type="EMBL" id="BMJH01000002">
    <property type="protein sequence ID" value="GGC66190.1"/>
    <property type="molecule type" value="Genomic_DNA"/>
</dbReference>
<reference evidence="1" key="1">
    <citation type="journal article" date="2014" name="Int. J. Syst. Evol. Microbiol.">
        <title>Complete genome sequence of Corynebacterium casei LMG S-19264T (=DSM 44701T), isolated from a smear-ripened cheese.</title>
        <authorList>
            <consortium name="US DOE Joint Genome Institute (JGI-PGF)"/>
            <person name="Walter F."/>
            <person name="Albersmeier A."/>
            <person name="Kalinowski J."/>
            <person name="Ruckert C."/>
        </authorList>
    </citation>
    <scope>NUCLEOTIDE SEQUENCE</scope>
    <source>
        <strain evidence="1">CGMCC 1.15478</strain>
    </source>
</reference>
<organism evidence="1 2">
    <name type="scientific">Hoyosella rhizosphaerae</name>
    <dbReference type="NCBI Taxonomy" id="1755582"/>
    <lineage>
        <taxon>Bacteria</taxon>
        <taxon>Bacillati</taxon>
        <taxon>Actinomycetota</taxon>
        <taxon>Actinomycetes</taxon>
        <taxon>Mycobacteriales</taxon>
        <taxon>Hoyosellaceae</taxon>
        <taxon>Hoyosella</taxon>
    </lineage>
</organism>
<evidence type="ECO:0000313" key="1">
    <source>
        <dbReference type="EMBL" id="GGC66190.1"/>
    </source>
</evidence>
<proteinExistence type="predicted"/>
<reference evidence="1" key="2">
    <citation type="submission" date="2020-09" db="EMBL/GenBank/DDBJ databases">
        <authorList>
            <person name="Sun Q."/>
            <person name="Zhou Y."/>
        </authorList>
    </citation>
    <scope>NUCLEOTIDE SEQUENCE</scope>
    <source>
        <strain evidence="1">CGMCC 1.15478</strain>
    </source>
</reference>
<dbReference type="Proteomes" id="UP000641514">
    <property type="component" value="Unassembled WGS sequence"/>
</dbReference>